<dbReference type="Gene3D" id="1.10.10.10">
    <property type="entry name" value="Winged helix-like DNA-binding domain superfamily/Winged helix DNA-binding domain"/>
    <property type="match status" value="1"/>
</dbReference>
<evidence type="ECO:0000313" key="7">
    <source>
        <dbReference type="Proteomes" id="UP001597368"/>
    </source>
</evidence>
<keyword evidence="2" id="KW-0805">Transcription regulation</keyword>
<keyword evidence="7" id="KW-1185">Reference proteome</keyword>
<evidence type="ECO:0000313" key="6">
    <source>
        <dbReference type="EMBL" id="MFD1935033.1"/>
    </source>
</evidence>
<comment type="similarity">
    <text evidence="1">Belongs to the LysR transcriptional regulatory family.</text>
</comment>
<dbReference type="PANTHER" id="PTHR30346">
    <property type="entry name" value="TRANSCRIPTIONAL DUAL REGULATOR HCAR-RELATED"/>
    <property type="match status" value="1"/>
</dbReference>
<evidence type="ECO:0000256" key="2">
    <source>
        <dbReference type="ARBA" id="ARBA00023015"/>
    </source>
</evidence>
<dbReference type="SUPFAM" id="SSF53850">
    <property type="entry name" value="Periplasmic binding protein-like II"/>
    <property type="match status" value="1"/>
</dbReference>
<name>A0ABW4SZG6_9ACTN</name>
<dbReference type="EMBL" id="JBHUFV010000038">
    <property type="protein sequence ID" value="MFD1935033.1"/>
    <property type="molecule type" value="Genomic_DNA"/>
</dbReference>
<dbReference type="Gene3D" id="3.40.190.10">
    <property type="entry name" value="Periplasmic binding protein-like II"/>
    <property type="match status" value="2"/>
</dbReference>
<accession>A0ABW4SZG6</accession>
<dbReference type="PRINTS" id="PR00039">
    <property type="entry name" value="HTHLYSR"/>
</dbReference>
<dbReference type="InterPro" id="IPR036390">
    <property type="entry name" value="WH_DNA-bd_sf"/>
</dbReference>
<dbReference type="PANTHER" id="PTHR30346:SF0">
    <property type="entry name" value="HCA OPERON TRANSCRIPTIONAL ACTIVATOR HCAR"/>
    <property type="match status" value="1"/>
</dbReference>
<keyword evidence="4" id="KW-0804">Transcription</keyword>
<protein>
    <submittedName>
        <fullName evidence="6">LysR family transcriptional regulator</fullName>
    </submittedName>
</protein>
<evidence type="ECO:0000256" key="4">
    <source>
        <dbReference type="ARBA" id="ARBA00023163"/>
    </source>
</evidence>
<organism evidence="6 7">
    <name type="scientific">Nonomuraea mangrovi</name>
    <dbReference type="NCBI Taxonomy" id="2316207"/>
    <lineage>
        <taxon>Bacteria</taxon>
        <taxon>Bacillati</taxon>
        <taxon>Actinomycetota</taxon>
        <taxon>Actinomycetes</taxon>
        <taxon>Streptosporangiales</taxon>
        <taxon>Streptosporangiaceae</taxon>
        <taxon>Nonomuraea</taxon>
    </lineage>
</organism>
<dbReference type="Pfam" id="PF03466">
    <property type="entry name" value="LysR_substrate"/>
    <property type="match status" value="1"/>
</dbReference>
<dbReference type="Pfam" id="PF00126">
    <property type="entry name" value="HTH_1"/>
    <property type="match status" value="1"/>
</dbReference>
<keyword evidence="3" id="KW-0238">DNA-binding</keyword>
<evidence type="ECO:0000256" key="3">
    <source>
        <dbReference type="ARBA" id="ARBA00023125"/>
    </source>
</evidence>
<dbReference type="RefSeq" id="WP_379575147.1">
    <property type="nucleotide sequence ID" value="NZ_JBHUFV010000038.1"/>
</dbReference>
<gene>
    <name evidence="6" type="ORF">ACFSKW_26520</name>
</gene>
<dbReference type="Proteomes" id="UP001597368">
    <property type="component" value="Unassembled WGS sequence"/>
</dbReference>
<evidence type="ECO:0000259" key="5">
    <source>
        <dbReference type="PROSITE" id="PS50931"/>
    </source>
</evidence>
<sequence length="295" mass="31720">MDVHLRELRYFVAAAEELHVTRAAERLFVSQPALSKQLRALERQVGCRLFDRVPSGLALTRQGEALLPVARDLLARWDEGLDLVRQAAPAGTLVVGLQTAVGRGIQAEALRLFRQRMPGWAVSLRVVGWDDPSVGLADGTSDVAFLWLPAPEGLATFVLSTERRFVCMPESHPLAGRQEIGFDELEDQPFVALPVAAGPLREFWLGRPDAIVGAEASSADEVFEAVLAGLGLVLLAEGNAELYKRPGLVSRPVTGLSPACLAIAWRAADRRPAVVSFLKSLVPGDLEDHLGGGGA</sequence>
<feature type="domain" description="HTH lysR-type" evidence="5">
    <location>
        <begin position="1"/>
        <end position="60"/>
    </location>
</feature>
<proteinExistence type="inferred from homology"/>
<dbReference type="InterPro" id="IPR036388">
    <property type="entry name" value="WH-like_DNA-bd_sf"/>
</dbReference>
<dbReference type="InterPro" id="IPR000847">
    <property type="entry name" value="LysR_HTH_N"/>
</dbReference>
<reference evidence="7" key="1">
    <citation type="journal article" date="2019" name="Int. J. Syst. Evol. Microbiol.">
        <title>The Global Catalogue of Microorganisms (GCM) 10K type strain sequencing project: providing services to taxonomists for standard genome sequencing and annotation.</title>
        <authorList>
            <consortium name="The Broad Institute Genomics Platform"/>
            <consortium name="The Broad Institute Genome Sequencing Center for Infectious Disease"/>
            <person name="Wu L."/>
            <person name="Ma J."/>
        </authorList>
    </citation>
    <scope>NUCLEOTIDE SEQUENCE [LARGE SCALE GENOMIC DNA]</scope>
    <source>
        <strain evidence="7">ICMP 6774ER</strain>
    </source>
</reference>
<comment type="caution">
    <text evidence="6">The sequence shown here is derived from an EMBL/GenBank/DDBJ whole genome shotgun (WGS) entry which is preliminary data.</text>
</comment>
<evidence type="ECO:0000256" key="1">
    <source>
        <dbReference type="ARBA" id="ARBA00009437"/>
    </source>
</evidence>
<dbReference type="PROSITE" id="PS50931">
    <property type="entry name" value="HTH_LYSR"/>
    <property type="match status" value="1"/>
</dbReference>
<dbReference type="SUPFAM" id="SSF46785">
    <property type="entry name" value="Winged helix' DNA-binding domain"/>
    <property type="match status" value="1"/>
</dbReference>
<dbReference type="InterPro" id="IPR005119">
    <property type="entry name" value="LysR_subst-bd"/>
</dbReference>